<dbReference type="GO" id="GO:0005576">
    <property type="term" value="C:extracellular region"/>
    <property type="evidence" value="ECO:0007669"/>
    <property type="project" value="UniProtKB-SubCell"/>
</dbReference>
<protein>
    <recommendedName>
        <fullName evidence="6">FXPRL-amide</fullName>
    </recommendedName>
</protein>
<evidence type="ECO:0000313" key="9">
    <source>
        <dbReference type="EMBL" id="KDR07140.1"/>
    </source>
</evidence>
<evidence type="ECO:0000256" key="7">
    <source>
        <dbReference type="SAM" id="MobiDB-lite"/>
    </source>
</evidence>
<name>A0A067QIM9_ZOONE</name>
<dbReference type="Proteomes" id="UP000027135">
    <property type="component" value="Unassembled WGS sequence"/>
</dbReference>
<evidence type="ECO:0000256" key="6">
    <source>
        <dbReference type="ARBA" id="ARBA00032657"/>
    </source>
</evidence>
<keyword evidence="3" id="KW-0964">Secreted</keyword>
<feature type="chain" id="PRO_5001644062" description="FXPRL-amide" evidence="8">
    <location>
        <begin position="28"/>
        <end position="186"/>
    </location>
</feature>
<comment type="subcellular location">
    <subcellularLocation>
        <location evidence="1">Secreted</location>
    </subcellularLocation>
</comment>
<dbReference type="GO" id="GO:0005184">
    <property type="term" value="F:neuropeptide hormone activity"/>
    <property type="evidence" value="ECO:0007669"/>
    <property type="project" value="InterPro"/>
</dbReference>
<evidence type="ECO:0000256" key="5">
    <source>
        <dbReference type="ARBA" id="ARBA00023320"/>
    </source>
</evidence>
<keyword evidence="5 9" id="KW-0527">Neuropeptide</keyword>
<keyword evidence="10" id="KW-1185">Reference proteome</keyword>
<feature type="signal peptide" evidence="8">
    <location>
        <begin position="1"/>
        <end position="27"/>
    </location>
</feature>
<dbReference type="InParanoid" id="A0A067QIM9"/>
<organism evidence="9 10">
    <name type="scientific">Zootermopsis nevadensis</name>
    <name type="common">Dampwood termite</name>
    <dbReference type="NCBI Taxonomy" id="136037"/>
    <lineage>
        <taxon>Eukaryota</taxon>
        <taxon>Metazoa</taxon>
        <taxon>Ecdysozoa</taxon>
        <taxon>Arthropoda</taxon>
        <taxon>Hexapoda</taxon>
        <taxon>Insecta</taxon>
        <taxon>Pterygota</taxon>
        <taxon>Neoptera</taxon>
        <taxon>Polyneoptera</taxon>
        <taxon>Dictyoptera</taxon>
        <taxon>Blattodea</taxon>
        <taxon>Blattoidea</taxon>
        <taxon>Termitoidae</taxon>
        <taxon>Termopsidae</taxon>
        <taxon>Zootermopsis</taxon>
    </lineage>
</organism>
<comment type="similarity">
    <text evidence="2">Belongs to the pyrokinin family.</text>
</comment>
<evidence type="ECO:0000256" key="1">
    <source>
        <dbReference type="ARBA" id="ARBA00004613"/>
    </source>
</evidence>
<dbReference type="AlphaFoldDB" id="A0A067QIM9"/>
<dbReference type="GO" id="GO:0007218">
    <property type="term" value="P:neuropeptide signaling pathway"/>
    <property type="evidence" value="ECO:0007669"/>
    <property type="project" value="UniProtKB-KW"/>
</dbReference>
<dbReference type="OrthoDB" id="6424205at2759"/>
<dbReference type="eggNOG" id="ENOG502SEUG">
    <property type="taxonomic scope" value="Eukaryota"/>
</dbReference>
<dbReference type="PROSITE" id="PS00539">
    <property type="entry name" value="PYROKININ"/>
    <property type="match status" value="1"/>
</dbReference>
<dbReference type="PROSITE" id="PS51257">
    <property type="entry name" value="PROKAR_LIPOPROTEIN"/>
    <property type="match status" value="1"/>
</dbReference>
<dbReference type="InterPro" id="IPR001484">
    <property type="entry name" value="Pyrokinin_CS"/>
</dbReference>
<keyword evidence="8" id="KW-0732">Signal</keyword>
<feature type="compositionally biased region" description="Basic and acidic residues" evidence="7">
    <location>
        <begin position="175"/>
        <end position="186"/>
    </location>
</feature>
<evidence type="ECO:0000256" key="8">
    <source>
        <dbReference type="SAM" id="SignalP"/>
    </source>
</evidence>
<sequence>MRTDFSTQQHLIHTIVLLCLVVALASCDGFRLSSDPLEDGLLLGLEGLGDDPLAAKRGEPEVTGMWFGPRLGRREKRSVDDFPEDVADIRVEEVMELLKDTPWALLPLRGGKRHIEGFVPRLGRDSNEDEDADMMEQRSPPFAPRLGRRLVPFRPRMGRDRLPHDVYSPRLGRSVPHEKKQTPPHH</sequence>
<accession>A0A067QIM9</accession>
<evidence type="ECO:0000256" key="2">
    <source>
        <dbReference type="ARBA" id="ARBA00007714"/>
    </source>
</evidence>
<gene>
    <name evidence="9" type="ORF">L798_02597</name>
</gene>
<reference evidence="9 10" key="1">
    <citation type="journal article" date="2014" name="Nat. Commun.">
        <title>Molecular traces of alternative social organization in a termite genome.</title>
        <authorList>
            <person name="Terrapon N."/>
            <person name="Li C."/>
            <person name="Robertson H.M."/>
            <person name="Ji L."/>
            <person name="Meng X."/>
            <person name="Booth W."/>
            <person name="Chen Z."/>
            <person name="Childers C.P."/>
            <person name="Glastad K.M."/>
            <person name="Gokhale K."/>
            <person name="Gowin J."/>
            <person name="Gronenberg W."/>
            <person name="Hermansen R.A."/>
            <person name="Hu H."/>
            <person name="Hunt B.G."/>
            <person name="Huylmans A.K."/>
            <person name="Khalil S.M."/>
            <person name="Mitchell R.D."/>
            <person name="Munoz-Torres M.C."/>
            <person name="Mustard J.A."/>
            <person name="Pan H."/>
            <person name="Reese J.T."/>
            <person name="Scharf M.E."/>
            <person name="Sun F."/>
            <person name="Vogel H."/>
            <person name="Xiao J."/>
            <person name="Yang W."/>
            <person name="Yang Z."/>
            <person name="Yang Z."/>
            <person name="Zhou J."/>
            <person name="Zhu J."/>
            <person name="Brent C.S."/>
            <person name="Elsik C.G."/>
            <person name="Goodisman M.A."/>
            <person name="Liberles D.A."/>
            <person name="Roe R.M."/>
            <person name="Vargo E.L."/>
            <person name="Vilcinskas A."/>
            <person name="Wang J."/>
            <person name="Bornberg-Bauer E."/>
            <person name="Korb J."/>
            <person name="Zhang G."/>
            <person name="Liebig J."/>
        </authorList>
    </citation>
    <scope>NUCLEOTIDE SEQUENCE [LARGE SCALE GENOMIC DNA]</scope>
    <source>
        <tissue evidence="9">Whole organism</tissue>
    </source>
</reference>
<keyword evidence="4" id="KW-0027">Amidation</keyword>
<evidence type="ECO:0000256" key="4">
    <source>
        <dbReference type="ARBA" id="ARBA00022815"/>
    </source>
</evidence>
<evidence type="ECO:0000313" key="10">
    <source>
        <dbReference type="Proteomes" id="UP000027135"/>
    </source>
</evidence>
<feature type="region of interest" description="Disordered" evidence="7">
    <location>
        <begin position="121"/>
        <end position="186"/>
    </location>
</feature>
<dbReference type="EMBL" id="KK853502">
    <property type="protein sequence ID" value="KDR07140.1"/>
    <property type="molecule type" value="Genomic_DNA"/>
</dbReference>
<proteinExistence type="inferred from homology"/>
<evidence type="ECO:0000256" key="3">
    <source>
        <dbReference type="ARBA" id="ARBA00022525"/>
    </source>
</evidence>